<dbReference type="Proteomes" id="UP000632659">
    <property type="component" value="Unassembled WGS sequence"/>
</dbReference>
<feature type="transmembrane region" description="Helical" evidence="1">
    <location>
        <begin position="37"/>
        <end position="53"/>
    </location>
</feature>
<evidence type="ECO:0000313" key="3">
    <source>
        <dbReference type="EMBL" id="MBC8611450.1"/>
    </source>
</evidence>
<name>A0A8J6PKH9_9FIRM</name>
<evidence type="ECO:0000313" key="4">
    <source>
        <dbReference type="Proteomes" id="UP000632659"/>
    </source>
</evidence>
<dbReference type="AlphaFoldDB" id="A0A8J6PKH9"/>
<sequence>MNTYQLQIKQLVDYPRCRIYREFIRKLMSDKNLRKTGGSYFFALLVLYSFANFRSSYRRMDGISYLIGPGGWIFSLKELTSCFRLKYQHQTIDVLKVLQDHHFMEFTLMEHKNLVKVVILDWKKNNSVLGYHAPCQKDTGFFFFPVASVSELISIEKCSELDIVLDLWLNTVYHDERVKGSEKGPVVYFRNNTGNPVISYAELSERWGISKAGVSRILKKLQELGYITLCTFSGNQGSAIYLNGYLSTMFQISDMPIDKEEIAFTLKVKLRNEEIPHVSKESSRVSKLYIRIIISKLAQILSVRGFSCFQCPYLSYKLYSYLTCVGEIYYILEVYCNRSGKLWFWEFYLE</sequence>
<organism evidence="3 4">
    <name type="scientific">Massiliimalia timonensis</name>
    <dbReference type="NCBI Taxonomy" id="1987501"/>
    <lineage>
        <taxon>Bacteria</taxon>
        <taxon>Bacillati</taxon>
        <taxon>Bacillota</taxon>
        <taxon>Clostridia</taxon>
        <taxon>Eubacteriales</taxon>
        <taxon>Oscillospiraceae</taxon>
        <taxon>Massiliimalia</taxon>
    </lineage>
</organism>
<accession>A0A8J6PKH9</accession>
<keyword evidence="1" id="KW-1133">Transmembrane helix</keyword>
<protein>
    <submittedName>
        <fullName evidence="3">MarR family transcriptional regulator</fullName>
    </submittedName>
</protein>
<comment type="caution">
    <text evidence="3">The sequence shown here is derived from an EMBL/GenBank/DDBJ whole genome shotgun (WGS) entry which is preliminary data.</text>
</comment>
<gene>
    <name evidence="3" type="ORF">H8702_10095</name>
</gene>
<dbReference type="InterPro" id="IPR036390">
    <property type="entry name" value="WH_DNA-bd_sf"/>
</dbReference>
<dbReference type="InterPro" id="IPR036388">
    <property type="entry name" value="WH-like_DNA-bd_sf"/>
</dbReference>
<dbReference type="SUPFAM" id="SSF46785">
    <property type="entry name" value="Winged helix' DNA-binding domain"/>
    <property type="match status" value="1"/>
</dbReference>
<proteinExistence type="predicted"/>
<keyword evidence="4" id="KW-1185">Reference proteome</keyword>
<dbReference type="Pfam" id="PF12802">
    <property type="entry name" value="MarR_2"/>
    <property type="match status" value="1"/>
</dbReference>
<dbReference type="GO" id="GO:0003700">
    <property type="term" value="F:DNA-binding transcription factor activity"/>
    <property type="evidence" value="ECO:0007669"/>
    <property type="project" value="InterPro"/>
</dbReference>
<feature type="domain" description="HTH marR-type" evidence="2">
    <location>
        <begin position="194"/>
        <end position="229"/>
    </location>
</feature>
<dbReference type="Gene3D" id="1.10.10.10">
    <property type="entry name" value="Winged helix-like DNA-binding domain superfamily/Winged helix DNA-binding domain"/>
    <property type="match status" value="1"/>
</dbReference>
<evidence type="ECO:0000256" key="1">
    <source>
        <dbReference type="SAM" id="Phobius"/>
    </source>
</evidence>
<keyword evidence="1" id="KW-0472">Membrane</keyword>
<reference evidence="3" key="1">
    <citation type="submission" date="2020-08" db="EMBL/GenBank/DDBJ databases">
        <title>Genome public.</title>
        <authorList>
            <person name="Liu C."/>
            <person name="Sun Q."/>
        </authorList>
    </citation>
    <scope>NUCLEOTIDE SEQUENCE</scope>
    <source>
        <strain evidence="3">NSJ-15</strain>
    </source>
</reference>
<dbReference type="EMBL" id="JACRTL010000005">
    <property type="protein sequence ID" value="MBC8611450.1"/>
    <property type="molecule type" value="Genomic_DNA"/>
</dbReference>
<evidence type="ECO:0000259" key="2">
    <source>
        <dbReference type="Pfam" id="PF12802"/>
    </source>
</evidence>
<dbReference type="InterPro" id="IPR000835">
    <property type="entry name" value="HTH_MarR-typ"/>
</dbReference>
<keyword evidence="1" id="KW-0812">Transmembrane</keyword>